<dbReference type="Pfam" id="PF07939">
    <property type="entry name" value="DUF1685"/>
    <property type="match status" value="1"/>
</dbReference>
<dbReference type="InterPro" id="IPR012881">
    <property type="entry name" value="DUF1685"/>
</dbReference>
<sequence length="156" mass="16952">MGGFESDSETESHPQQMWRVRPSETETTKKKGQVLLEGYTCEDDTCGGGGGGFGRTKSLTDEDLDELKGYDEIPELCNTLPALELCYSMSQRFLDEHQKSPASSPADGDVGESAAAVAQVPIANWKISSPGDHPEEVKARLKFWAQAVACTVKLCH</sequence>
<dbReference type="EMBL" id="JAUJYO010000018">
    <property type="protein sequence ID" value="KAK1290710.1"/>
    <property type="molecule type" value="Genomic_DNA"/>
</dbReference>
<dbReference type="AlphaFoldDB" id="A0AAV9CP89"/>
<protein>
    <submittedName>
        <fullName evidence="2">Uncharacterized protein</fullName>
    </submittedName>
</protein>
<proteinExistence type="predicted"/>
<evidence type="ECO:0000313" key="3">
    <source>
        <dbReference type="Proteomes" id="UP001180020"/>
    </source>
</evidence>
<reference evidence="2" key="1">
    <citation type="journal article" date="2023" name="Nat. Commun.">
        <title>Diploid and tetraploid genomes of Acorus and the evolution of monocots.</title>
        <authorList>
            <person name="Ma L."/>
            <person name="Liu K.W."/>
            <person name="Li Z."/>
            <person name="Hsiao Y.Y."/>
            <person name="Qi Y."/>
            <person name="Fu T."/>
            <person name="Tang G.D."/>
            <person name="Zhang D."/>
            <person name="Sun W.H."/>
            <person name="Liu D.K."/>
            <person name="Li Y."/>
            <person name="Chen G.Z."/>
            <person name="Liu X.D."/>
            <person name="Liao X.Y."/>
            <person name="Jiang Y.T."/>
            <person name="Yu X."/>
            <person name="Hao Y."/>
            <person name="Huang J."/>
            <person name="Zhao X.W."/>
            <person name="Ke S."/>
            <person name="Chen Y.Y."/>
            <person name="Wu W.L."/>
            <person name="Hsu J.L."/>
            <person name="Lin Y.F."/>
            <person name="Huang M.D."/>
            <person name="Li C.Y."/>
            <person name="Huang L."/>
            <person name="Wang Z.W."/>
            <person name="Zhao X."/>
            <person name="Zhong W.Y."/>
            <person name="Peng D.H."/>
            <person name="Ahmad S."/>
            <person name="Lan S."/>
            <person name="Zhang J.S."/>
            <person name="Tsai W.C."/>
            <person name="Van de Peer Y."/>
            <person name="Liu Z.J."/>
        </authorList>
    </citation>
    <scope>NUCLEOTIDE SEQUENCE</scope>
    <source>
        <strain evidence="2">CP</strain>
    </source>
</reference>
<dbReference type="Proteomes" id="UP001180020">
    <property type="component" value="Unassembled WGS sequence"/>
</dbReference>
<gene>
    <name evidence="2" type="ORF">QJS10_CPB18g00410</name>
</gene>
<feature type="region of interest" description="Disordered" evidence="1">
    <location>
        <begin position="1"/>
        <end position="32"/>
    </location>
</feature>
<comment type="caution">
    <text evidence="2">The sequence shown here is derived from an EMBL/GenBank/DDBJ whole genome shotgun (WGS) entry which is preliminary data.</text>
</comment>
<keyword evidence="3" id="KW-1185">Reference proteome</keyword>
<dbReference type="PANTHER" id="PTHR31865">
    <property type="entry name" value="OSJNBA0071G03.3 PROTEIN"/>
    <property type="match status" value="1"/>
</dbReference>
<organism evidence="2 3">
    <name type="scientific">Acorus calamus</name>
    <name type="common">Sweet flag</name>
    <dbReference type="NCBI Taxonomy" id="4465"/>
    <lineage>
        <taxon>Eukaryota</taxon>
        <taxon>Viridiplantae</taxon>
        <taxon>Streptophyta</taxon>
        <taxon>Embryophyta</taxon>
        <taxon>Tracheophyta</taxon>
        <taxon>Spermatophyta</taxon>
        <taxon>Magnoliopsida</taxon>
        <taxon>Liliopsida</taxon>
        <taxon>Acoraceae</taxon>
        <taxon>Acorus</taxon>
    </lineage>
</organism>
<dbReference type="PANTHER" id="PTHR31865:SF0">
    <property type="entry name" value="EXPRESSED PROTEIN"/>
    <property type="match status" value="1"/>
</dbReference>
<accession>A0AAV9CP89</accession>
<name>A0AAV9CP89_ACOCL</name>
<reference evidence="2" key="2">
    <citation type="submission" date="2023-06" db="EMBL/GenBank/DDBJ databases">
        <authorList>
            <person name="Ma L."/>
            <person name="Liu K.-W."/>
            <person name="Li Z."/>
            <person name="Hsiao Y.-Y."/>
            <person name="Qi Y."/>
            <person name="Fu T."/>
            <person name="Tang G."/>
            <person name="Zhang D."/>
            <person name="Sun W.-H."/>
            <person name="Liu D.-K."/>
            <person name="Li Y."/>
            <person name="Chen G.-Z."/>
            <person name="Liu X.-D."/>
            <person name="Liao X.-Y."/>
            <person name="Jiang Y.-T."/>
            <person name="Yu X."/>
            <person name="Hao Y."/>
            <person name="Huang J."/>
            <person name="Zhao X.-W."/>
            <person name="Ke S."/>
            <person name="Chen Y.-Y."/>
            <person name="Wu W.-L."/>
            <person name="Hsu J.-L."/>
            <person name="Lin Y.-F."/>
            <person name="Huang M.-D."/>
            <person name="Li C.-Y."/>
            <person name="Huang L."/>
            <person name="Wang Z.-W."/>
            <person name="Zhao X."/>
            <person name="Zhong W.-Y."/>
            <person name="Peng D.-H."/>
            <person name="Ahmad S."/>
            <person name="Lan S."/>
            <person name="Zhang J.-S."/>
            <person name="Tsai W.-C."/>
            <person name="Van De Peer Y."/>
            <person name="Liu Z.-J."/>
        </authorList>
    </citation>
    <scope>NUCLEOTIDE SEQUENCE</scope>
    <source>
        <strain evidence="2">CP</strain>
        <tissue evidence="2">Leaves</tissue>
    </source>
</reference>
<evidence type="ECO:0000313" key="2">
    <source>
        <dbReference type="EMBL" id="KAK1290710.1"/>
    </source>
</evidence>
<evidence type="ECO:0000256" key="1">
    <source>
        <dbReference type="SAM" id="MobiDB-lite"/>
    </source>
</evidence>